<keyword evidence="3 6" id="KW-0732">Signal</keyword>
<keyword evidence="4" id="KW-0472">Membrane</keyword>
<dbReference type="InterPro" id="IPR012944">
    <property type="entry name" value="SusD_RagB_dom"/>
</dbReference>
<comment type="subcellular location">
    <subcellularLocation>
        <location evidence="1">Cell outer membrane</location>
    </subcellularLocation>
</comment>
<dbReference type="EMBL" id="UFXS01000002">
    <property type="protein sequence ID" value="STE54913.1"/>
    <property type="molecule type" value="Genomic_DNA"/>
</dbReference>
<evidence type="ECO:0000256" key="4">
    <source>
        <dbReference type="ARBA" id="ARBA00023136"/>
    </source>
</evidence>
<dbReference type="Pfam" id="PF14322">
    <property type="entry name" value="SusD-like_3"/>
    <property type="match status" value="1"/>
</dbReference>
<evidence type="ECO:0000256" key="6">
    <source>
        <dbReference type="SAM" id="SignalP"/>
    </source>
</evidence>
<dbReference type="Gene3D" id="1.25.40.390">
    <property type="match status" value="1"/>
</dbReference>
<evidence type="ECO:0000313" key="10">
    <source>
        <dbReference type="Proteomes" id="UP000254737"/>
    </source>
</evidence>
<name>A0A376J5G3_9FLAO</name>
<dbReference type="RefSeq" id="WP_115002313.1">
    <property type="nucleotide sequence ID" value="NZ_UFXS01000002.1"/>
</dbReference>
<comment type="similarity">
    <text evidence="2">Belongs to the SusD family.</text>
</comment>
<dbReference type="InterPro" id="IPR033985">
    <property type="entry name" value="SusD-like_N"/>
</dbReference>
<feature type="domain" description="SusD-like N-terminal" evidence="8">
    <location>
        <begin position="25"/>
        <end position="229"/>
    </location>
</feature>
<reference evidence="9 10" key="1">
    <citation type="submission" date="2018-06" db="EMBL/GenBank/DDBJ databases">
        <authorList>
            <consortium name="Pathogen Informatics"/>
            <person name="Doyle S."/>
        </authorList>
    </citation>
    <scope>NUCLEOTIDE SEQUENCE [LARGE SCALE GENOMIC DNA]</scope>
    <source>
        <strain evidence="9 10">NCTC13456</strain>
    </source>
</reference>
<dbReference type="AlphaFoldDB" id="A0A376J5G3"/>
<feature type="domain" description="RagB/SusD" evidence="7">
    <location>
        <begin position="293"/>
        <end position="484"/>
    </location>
</feature>
<organism evidence="9 10">
    <name type="scientific">Empedobacter falsenii</name>
    <dbReference type="NCBI Taxonomy" id="343874"/>
    <lineage>
        <taxon>Bacteria</taxon>
        <taxon>Pseudomonadati</taxon>
        <taxon>Bacteroidota</taxon>
        <taxon>Flavobacteriia</taxon>
        <taxon>Flavobacteriales</taxon>
        <taxon>Weeksellaceae</taxon>
        <taxon>Empedobacter</taxon>
    </lineage>
</organism>
<evidence type="ECO:0000256" key="1">
    <source>
        <dbReference type="ARBA" id="ARBA00004442"/>
    </source>
</evidence>
<sequence length="484" mass="54573">MKKNILNIKSVALLGLLCFYTSCNDYLDTEPIVEVITKEEQPIKNATEAEGAMNAVYSQLGGEFWQFDQFFIGDAQTDNSYAGADNVQMFQIDEYRMVATNTISNRDWGYIIDMLFRCNFVLNYVDDVKDLDAKRKEQMKAEASFFRAYTLFKAVQIWGDFPIITKAITSVNQDNFDEVYAQTYPERKPVAEVYAQILADLDAASTNIPSSDQKYIANKAAVNALKAKVNATKPSPDWNQVIQNCDKVIAEGYTLLSTYDQLFDGNHEGNAESIFEANGEGWGSSIGAWGASMFYGTDWKKFNTPSNALVAAYDDEGDLIRKNSTIWFATSTVPWSDNYWPSNKYPFAYKMRKTDGTQNFYIFRFADILLLKAEALAQNGDVTSAMSLVNQVRSRVKLNAVTATSKDDALTKILHERKLELAFEGEYWFDLKRFGKAIEILSKQKDGKGNLLPYASNISTSKLIWPVPQSKIDANKNLVQNPGY</sequence>
<evidence type="ECO:0000259" key="7">
    <source>
        <dbReference type="Pfam" id="PF07980"/>
    </source>
</evidence>
<dbReference type="CDD" id="cd08977">
    <property type="entry name" value="SusD"/>
    <property type="match status" value="1"/>
</dbReference>
<evidence type="ECO:0000313" key="9">
    <source>
        <dbReference type="EMBL" id="STE54913.1"/>
    </source>
</evidence>
<accession>A0A376J5G3</accession>
<gene>
    <name evidence="9" type="ORF">NCTC13456_03574</name>
</gene>
<dbReference type="GO" id="GO:0009279">
    <property type="term" value="C:cell outer membrane"/>
    <property type="evidence" value="ECO:0007669"/>
    <property type="project" value="UniProtKB-SubCell"/>
</dbReference>
<keyword evidence="5" id="KW-0998">Cell outer membrane</keyword>
<dbReference type="SUPFAM" id="SSF48452">
    <property type="entry name" value="TPR-like"/>
    <property type="match status" value="1"/>
</dbReference>
<evidence type="ECO:0000256" key="3">
    <source>
        <dbReference type="ARBA" id="ARBA00022729"/>
    </source>
</evidence>
<proteinExistence type="inferred from homology"/>
<evidence type="ECO:0000256" key="5">
    <source>
        <dbReference type="ARBA" id="ARBA00023237"/>
    </source>
</evidence>
<dbReference type="Pfam" id="PF07980">
    <property type="entry name" value="SusD_RagB"/>
    <property type="match status" value="1"/>
</dbReference>
<evidence type="ECO:0000259" key="8">
    <source>
        <dbReference type="Pfam" id="PF14322"/>
    </source>
</evidence>
<dbReference type="InterPro" id="IPR011990">
    <property type="entry name" value="TPR-like_helical_dom_sf"/>
</dbReference>
<feature type="signal peptide" evidence="6">
    <location>
        <begin position="1"/>
        <end position="24"/>
    </location>
</feature>
<dbReference type="Proteomes" id="UP000254737">
    <property type="component" value="Unassembled WGS sequence"/>
</dbReference>
<protein>
    <submittedName>
        <fullName evidence="9">SusD family</fullName>
    </submittedName>
</protein>
<feature type="chain" id="PRO_5016605780" evidence="6">
    <location>
        <begin position="25"/>
        <end position="484"/>
    </location>
</feature>
<evidence type="ECO:0000256" key="2">
    <source>
        <dbReference type="ARBA" id="ARBA00006275"/>
    </source>
</evidence>
<dbReference type="STRING" id="343874.GCA_000805695_03325"/>